<dbReference type="InterPro" id="IPR029058">
    <property type="entry name" value="AB_hydrolase_fold"/>
</dbReference>
<dbReference type="Gene3D" id="3.40.50.1820">
    <property type="entry name" value="alpha/beta hydrolase"/>
    <property type="match status" value="1"/>
</dbReference>
<comment type="caution">
    <text evidence="2">The sequence shown here is derived from an EMBL/GenBank/DDBJ whole genome shotgun (WGS) entry which is preliminary data.</text>
</comment>
<protein>
    <submittedName>
        <fullName evidence="2">Alpha/beta hydrolase</fullName>
    </submittedName>
</protein>
<dbReference type="PANTHER" id="PTHR42977:SF1">
    <property type="entry name" value="BLR6576 PROTEIN"/>
    <property type="match status" value="1"/>
</dbReference>
<dbReference type="InterPro" id="IPR000073">
    <property type="entry name" value="AB_hydrolase_1"/>
</dbReference>
<name>A0A9W6HWF7_9ACTN</name>
<accession>A0A9W6HWF7</accession>
<evidence type="ECO:0000259" key="1">
    <source>
        <dbReference type="Pfam" id="PF00561"/>
    </source>
</evidence>
<dbReference type="PANTHER" id="PTHR42977">
    <property type="entry name" value="HYDROLASE-RELATED"/>
    <property type="match status" value="1"/>
</dbReference>
<organism evidence="2 3">
    <name type="scientific">Streptosporangium carneum</name>
    <dbReference type="NCBI Taxonomy" id="47481"/>
    <lineage>
        <taxon>Bacteria</taxon>
        <taxon>Bacillati</taxon>
        <taxon>Actinomycetota</taxon>
        <taxon>Actinomycetes</taxon>
        <taxon>Streptosporangiales</taxon>
        <taxon>Streptosporangiaceae</taxon>
        <taxon>Streptosporangium</taxon>
    </lineage>
</organism>
<dbReference type="AlphaFoldDB" id="A0A9W6HWF7"/>
<dbReference type="PRINTS" id="PR00111">
    <property type="entry name" value="ABHYDROLASE"/>
</dbReference>
<reference evidence="2" key="2">
    <citation type="submission" date="2023-01" db="EMBL/GenBank/DDBJ databases">
        <authorList>
            <person name="Sun Q."/>
            <person name="Evtushenko L."/>
        </authorList>
    </citation>
    <scope>NUCLEOTIDE SEQUENCE</scope>
    <source>
        <strain evidence="2">VKM Ac-2007</strain>
    </source>
</reference>
<dbReference type="PRINTS" id="PR00412">
    <property type="entry name" value="EPOXHYDRLASE"/>
</dbReference>
<dbReference type="GO" id="GO:0004301">
    <property type="term" value="F:epoxide hydrolase activity"/>
    <property type="evidence" value="ECO:0007669"/>
    <property type="project" value="TreeGrafter"/>
</dbReference>
<proteinExistence type="predicted"/>
<keyword evidence="2" id="KW-0378">Hydrolase</keyword>
<dbReference type="InterPro" id="IPR051340">
    <property type="entry name" value="Haloalkane_dehalogenase"/>
</dbReference>
<feature type="domain" description="AB hydrolase-1" evidence="1">
    <location>
        <begin position="29"/>
        <end position="266"/>
    </location>
</feature>
<keyword evidence="3" id="KW-1185">Reference proteome</keyword>
<dbReference type="InterPro" id="IPR000639">
    <property type="entry name" value="Epox_hydrolase-like"/>
</dbReference>
<dbReference type="Proteomes" id="UP001143474">
    <property type="component" value="Unassembled WGS sequence"/>
</dbReference>
<sequence length="286" mass="31446">MNVPNVAHRFVDVAGVRVFYREAGPVDAPTLLLLHGFPSASHQFRRLIDALGDRYHLVAPDYPGFGHTEAPDGFGYSFDALADVVEGFVDGLGLERFVLYAFDFGAPVGFRLATRRPEAIAGLIVQNGNAYEEGLSDLARGFIALGPGEEEQVLGLLTLEATRGQYEGGASDPEAIAPDGWTLDQHFLDLPGRKESQVALAFDYKSNVALYPAWQAWLREHRPPTLIVWGRNDPFFVEEGAKAFLGDVPEAELHLFDTGHFALEEKLPQIAPLIVDFLERVGKDSK</sequence>
<dbReference type="RefSeq" id="WP_271215268.1">
    <property type="nucleotide sequence ID" value="NZ_BAAAVD010000021.1"/>
</dbReference>
<dbReference type="Pfam" id="PF00561">
    <property type="entry name" value="Abhydrolase_1"/>
    <property type="match status" value="1"/>
</dbReference>
<evidence type="ECO:0000313" key="3">
    <source>
        <dbReference type="Proteomes" id="UP001143474"/>
    </source>
</evidence>
<gene>
    <name evidence="2" type="ORF">GCM10017600_00700</name>
</gene>
<evidence type="ECO:0000313" key="2">
    <source>
        <dbReference type="EMBL" id="GLK06665.1"/>
    </source>
</evidence>
<dbReference type="EMBL" id="BSEV01000001">
    <property type="protein sequence ID" value="GLK06665.1"/>
    <property type="molecule type" value="Genomic_DNA"/>
</dbReference>
<reference evidence="2" key="1">
    <citation type="journal article" date="2014" name="Int. J. Syst. Evol. Microbiol.">
        <title>Complete genome sequence of Corynebacterium casei LMG S-19264T (=DSM 44701T), isolated from a smear-ripened cheese.</title>
        <authorList>
            <consortium name="US DOE Joint Genome Institute (JGI-PGF)"/>
            <person name="Walter F."/>
            <person name="Albersmeier A."/>
            <person name="Kalinowski J."/>
            <person name="Ruckert C."/>
        </authorList>
    </citation>
    <scope>NUCLEOTIDE SEQUENCE</scope>
    <source>
        <strain evidence="2">VKM Ac-2007</strain>
    </source>
</reference>
<dbReference type="SUPFAM" id="SSF53474">
    <property type="entry name" value="alpha/beta-Hydrolases"/>
    <property type="match status" value="1"/>
</dbReference>